<feature type="transmembrane region" description="Helical" evidence="6">
    <location>
        <begin position="140"/>
        <end position="159"/>
    </location>
</feature>
<sequence>MKFHYKRTVFVGLAFLSICAFWQMYDSIIPLILKNTFGIGDTLSGLIMALDNILAIFLLPFFGALSDRCNAKIGRRTPFIVIGTLLSIVFMFLIPTADNIVSLPLFIIALGLVLLSMGIYRSPAVALMPDITPNQLRSKANAIINLMGAIGGILTLIIIKIFVKPISKPNYFYTFIAIALVMIISIVILLITIKERKIVSELEASNYGNPKDIQNKNALEENKIKEPMQPEVKRSLYFLLFSVFLWFMGYNAVSTAFTKYAQEAWSMDIGTAATYLLVATIVTILAYVPIGIISSKFGRKKLITFGIILVSISFFLGSLFKNYSPLLNIIFALIGIGWASINVNSYPMVVEISNLHDVGKYTGLYYTFSMSAQIITPILSGALLEYMGYRTLFPYATIFIILSFFTMLLVKHGDNKPQLPKDKLGFFSTED</sequence>
<evidence type="ECO:0000256" key="5">
    <source>
        <dbReference type="ARBA" id="ARBA00023136"/>
    </source>
</evidence>
<evidence type="ECO:0000256" key="2">
    <source>
        <dbReference type="ARBA" id="ARBA00022448"/>
    </source>
</evidence>
<evidence type="ECO:0000256" key="6">
    <source>
        <dbReference type="SAM" id="Phobius"/>
    </source>
</evidence>
<keyword evidence="9" id="KW-1185">Reference proteome</keyword>
<accession>D9SR28</accession>
<feature type="transmembrane region" description="Helical" evidence="6">
    <location>
        <begin position="269"/>
        <end position="290"/>
    </location>
</feature>
<evidence type="ECO:0000259" key="7">
    <source>
        <dbReference type="PROSITE" id="PS50850"/>
    </source>
</evidence>
<proteinExistence type="predicted"/>
<keyword evidence="4 6" id="KW-1133">Transmembrane helix</keyword>
<dbReference type="eggNOG" id="COG2211">
    <property type="taxonomic scope" value="Bacteria"/>
</dbReference>
<feature type="transmembrane region" description="Helical" evidence="6">
    <location>
        <begin position="7"/>
        <end position="25"/>
    </location>
</feature>
<dbReference type="Gene3D" id="1.20.1250.20">
    <property type="entry name" value="MFS general substrate transporter like domains"/>
    <property type="match status" value="2"/>
</dbReference>
<keyword evidence="5 6" id="KW-0472">Membrane</keyword>
<dbReference type="PANTHER" id="PTHR23528">
    <property type="match status" value="1"/>
</dbReference>
<feature type="domain" description="Major facilitator superfamily (MFS) profile" evidence="7">
    <location>
        <begin position="1"/>
        <end position="414"/>
    </location>
</feature>
<evidence type="ECO:0000256" key="3">
    <source>
        <dbReference type="ARBA" id="ARBA00022692"/>
    </source>
</evidence>
<dbReference type="SUPFAM" id="SSF103473">
    <property type="entry name" value="MFS general substrate transporter"/>
    <property type="match status" value="1"/>
</dbReference>
<dbReference type="KEGG" id="ccb:Clocel_0543"/>
<feature type="transmembrane region" description="Helical" evidence="6">
    <location>
        <begin position="100"/>
        <end position="120"/>
    </location>
</feature>
<evidence type="ECO:0000256" key="1">
    <source>
        <dbReference type="ARBA" id="ARBA00004651"/>
    </source>
</evidence>
<dbReference type="STRING" id="573061.Clocel_0543"/>
<dbReference type="Pfam" id="PF07690">
    <property type="entry name" value="MFS_1"/>
    <property type="match status" value="1"/>
</dbReference>
<dbReference type="Proteomes" id="UP000002730">
    <property type="component" value="Chromosome"/>
</dbReference>
<dbReference type="RefSeq" id="WP_010074907.1">
    <property type="nucleotide sequence ID" value="NC_014393.1"/>
</dbReference>
<reference evidence="8 9" key="1">
    <citation type="submission" date="2010-08" db="EMBL/GenBank/DDBJ databases">
        <title>Complete sequence of Clostridium cellulovorans 743B.</title>
        <authorList>
            <consortium name="US DOE Joint Genome Institute"/>
            <person name="Lucas S."/>
            <person name="Copeland A."/>
            <person name="Lapidus A."/>
            <person name="Cheng J.-F."/>
            <person name="Bruce D."/>
            <person name="Goodwin L."/>
            <person name="Pitluck S."/>
            <person name="Chertkov O."/>
            <person name="Detter J.C."/>
            <person name="Han C."/>
            <person name="Tapia R."/>
            <person name="Land M."/>
            <person name="Hauser L."/>
            <person name="Chang Y.-J."/>
            <person name="Jeffries C."/>
            <person name="Kyrpides N."/>
            <person name="Ivanova N."/>
            <person name="Mikhailova N."/>
            <person name="Hemme C.L."/>
            <person name="Woyke T."/>
        </authorList>
    </citation>
    <scope>NUCLEOTIDE SEQUENCE [LARGE SCALE GENOMIC DNA]</scope>
    <source>
        <strain evidence="9">ATCC 35296 / DSM 3052 / OCM 3 / 743B</strain>
    </source>
</reference>
<feature type="transmembrane region" description="Helical" evidence="6">
    <location>
        <begin position="45"/>
        <end position="65"/>
    </location>
</feature>
<feature type="transmembrane region" description="Helical" evidence="6">
    <location>
        <begin position="392"/>
        <end position="410"/>
    </location>
</feature>
<evidence type="ECO:0000313" key="8">
    <source>
        <dbReference type="EMBL" id="ADL50316.1"/>
    </source>
</evidence>
<feature type="transmembrane region" description="Helical" evidence="6">
    <location>
        <begin position="77"/>
        <end position="94"/>
    </location>
</feature>
<feature type="transmembrane region" description="Helical" evidence="6">
    <location>
        <begin position="302"/>
        <end position="320"/>
    </location>
</feature>
<dbReference type="GO" id="GO:0022857">
    <property type="term" value="F:transmembrane transporter activity"/>
    <property type="evidence" value="ECO:0007669"/>
    <property type="project" value="InterPro"/>
</dbReference>
<feature type="transmembrane region" description="Helical" evidence="6">
    <location>
        <begin position="364"/>
        <end position="386"/>
    </location>
</feature>
<dbReference type="OrthoDB" id="7584869at2"/>
<feature type="transmembrane region" description="Helical" evidence="6">
    <location>
        <begin position="171"/>
        <end position="193"/>
    </location>
</feature>
<gene>
    <name evidence="8" type="ordered locus">Clocel_0543</name>
</gene>
<dbReference type="PANTHER" id="PTHR23528:SF1">
    <property type="entry name" value="MAJOR FACILITATOR SUPERFAMILY (MFS) PROFILE DOMAIN-CONTAINING PROTEIN"/>
    <property type="match status" value="1"/>
</dbReference>
<comment type="subcellular location">
    <subcellularLocation>
        <location evidence="1">Cell membrane</location>
        <topology evidence="1">Multi-pass membrane protein</topology>
    </subcellularLocation>
</comment>
<keyword evidence="3 6" id="KW-0812">Transmembrane</keyword>
<evidence type="ECO:0000256" key="4">
    <source>
        <dbReference type="ARBA" id="ARBA00022989"/>
    </source>
</evidence>
<dbReference type="InterPro" id="IPR020846">
    <property type="entry name" value="MFS_dom"/>
</dbReference>
<dbReference type="InterPro" id="IPR036259">
    <property type="entry name" value="MFS_trans_sf"/>
</dbReference>
<name>D9SR28_CLOC7</name>
<dbReference type="PROSITE" id="PS50850">
    <property type="entry name" value="MFS"/>
    <property type="match status" value="1"/>
</dbReference>
<dbReference type="InterPro" id="IPR011701">
    <property type="entry name" value="MFS"/>
</dbReference>
<protein>
    <submittedName>
        <fullName evidence="8">Major facilitator superfamily MFS_1</fullName>
    </submittedName>
</protein>
<organism evidence="8 9">
    <name type="scientific">Clostridium cellulovorans (strain ATCC 35296 / DSM 3052 / OCM 3 / 743B)</name>
    <dbReference type="NCBI Taxonomy" id="573061"/>
    <lineage>
        <taxon>Bacteria</taxon>
        <taxon>Bacillati</taxon>
        <taxon>Bacillota</taxon>
        <taxon>Clostridia</taxon>
        <taxon>Eubacteriales</taxon>
        <taxon>Clostridiaceae</taxon>
        <taxon>Clostridium</taxon>
    </lineage>
</organism>
<keyword evidence="2" id="KW-0813">Transport</keyword>
<dbReference type="EMBL" id="CP002160">
    <property type="protein sequence ID" value="ADL50316.1"/>
    <property type="molecule type" value="Genomic_DNA"/>
</dbReference>
<dbReference type="HOGENOM" id="CLU_038661_0_0_9"/>
<dbReference type="AlphaFoldDB" id="D9SR28"/>
<dbReference type="GO" id="GO:0005886">
    <property type="term" value="C:plasma membrane"/>
    <property type="evidence" value="ECO:0007669"/>
    <property type="project" value="UniProtKB-SubCell"/>
</dbReference>
<feature type="transmembrane region" description="Helical" evidence="6">
    <location>
        <begin position="236"/>
        <end position="257"/>
    </location>
</feature>
<evidence type="ECO:0000313" key="9">
    <source>
        <dbReference type="Proteomes" id="UP000002730"/>
    </source>
</evidence>